<dbReference type="InterPro" id="IPR011639">
    <property type="entry name" value="MethylTrfase_TaqI-like_dom"/>
</dbReference>
<gene>
    <name evidence="10" type="ORF">GH811_00055</name>
</gene>
<evidence type="ECO:0000256" key="1">
    <source>
        <dbReference type="ARBA" id="ARBA00011900"/>
    </source>
</evidence>
<keyword evidence="11" id="KW-1185">Reference proteome</keyword>
<sequence length="692" mass="80083">MKEVLMKFQEISDKLTQFINRYNYLAVDRNANVLFLLTCIVLKYLADNRRIDFEVHQKDIKKNFTLDYIMGLWQGAPLQEAFWEQPMGDPQPIGDEIWVWVGDLIAAAPSLAGENPGLIGNLYEASLLINHKKNQGIFYTPKNIANYMASDVLGSYQPGDEQQDFRILDPACGSGSLLNAVYDQIVAQSSALSPVEKAVQHRQLLETSLLGVDRDPIACLVTRLILTLKGSQYVKPLGVLCGDILTEELVTAQSVDVVIGNPPYVGHKEIQAEYMKLLKNRYAEVYRDKGDLSYCFIYRGWELLKPKGQLIHITSRYFIEAFYGKPLRAFIRRAFAIQEIVDFNGLRVIEGVGVDPAIIRLAKKNRIDEGQTILVKRFFIKNHKPESYPQLIQSLEQNNQQSDLYESFELLQARLNDDSWRLYSPVTQGIIEKIEKKTPFTLDNVVQSFQGIITGNDKAFIFEQNDPALCVFDPVLLKPWIKNKDVKAYQVTEPQKKILYTNRIGAINHYPQVAAHLENHWAKLKNRRECKNGKLAWYKLQWGRDPDHFEGRKIIFPYKATKNRFAIDENKCYFSADVYGLILKPRLYHQVNEEFLVILLNSRLYNYYFKSYGKKLGDKLYEYYPNTLLRLGIPDIKDETIKFFKDSYDRIVELKKNGDTAEADKILAEIDRWFYDFFELSQKEIDVIETNR</sequence>
<keyword evidence="6" id="KW-0238">DNA-binding</keyword>
<dbReference type="InterPro" id="IPR002052">
    <property type="entry name" value="DNA_methylase_N6_adenine_CS"/>
</dbReference>
<dbReference type="PROSITE" id="PS00092">
    <property type="entry name" value="N6_MTASE"/>
    <property type="match status" value="1"/>
</dbReference>
<proteinExistence type="predicted"/>
<organism evidence="10 11">
    <name type="scientific">Acetobacterium malicum</name>
    <dbReference type="NCBI Taxonomy" id="52692"/>
    <lineage>
        <taxon>Bacteria</taxon>
        <taxon>Bacillati</taxon>
        <taxon>Bacillota</taxon>
        <taxon>Clostridia</taxon>
        <taxon>Eubacteriales</taxon>
        <taxon>Eubacteriaceae</taxon>
        <taxon>Acetobacterium</taxon>
    </lineage>
</organism>
<name>A0ABR6YS27_9FIRM</name>
<evidence type="ECO:0000259" key="8">
    <source>
        <dbReference type="Pfam" id="PF07669"/>
    </source>
</evidence>
<feature type="domain" description="TaqI-like C-terminal specificity" evidence="9">
    <location>
        <begin position="535"/>
        <end position="631"/>
    </location>
</feature>
<dbReference type="EMBL" id="WJBE01000001">
    <property type="protein sequence ID" value="MBC3898004.1"/>
    <property type="molecule type" value="Genomic_DNA"/>
</dbReference>
<reference evidence="10 11" key="1">
    <citation type="journal article" date="2020" name="mSystems">
        <title>Defining Genomic and Predicted Metabolic Features of the Acetobacterium Genus.</title>
        <authorList>
            <person name="Ross D.E."/>
            <person name="Marshall C.W."/>
            <person name="Gulliver D."/>
            <person name="May H.D."/>
            <person name="Norman R.S."/>
        </authorList>
    </citation>
    <scope>NUCLEOTIDE SEQUENCE [LARGE SCALE GENOMIC DNA]</scope>
    <source>
        <strain evidence="10 11">DSM 4132</strain>
    </source>
</reference>
<evidence type="ECO:0000259" key="9">
    <source>
        <dbReference type="Pfam" id="PF12950"/>
    </source>
</evidence>
<evidence type="ECO:0000256" key="4">
    <source>
        <dbReference type="ARBA" id="ARBA00022691"/>
    </source>
</evidence>
<dbReference type="GO" id="GO:0008168">
    <property type="term" value="F:methyltransferase activity"/>
    <property type="evidence" value="ECO:0007669"/>
    <property type="project" value="UniProtKB-KW"/>
</dbReference>
<evidence type="ECO:0000256" key="6">
    <source>
        <dbReference type="ARBA" id="ARBA00023125"/>
    </source>
</evidence>
<dbReference type="PANTHER" id="PTHR33841">
    <property type="entry name" value="DNA METHYLTRANSFERASE YEEA-RELATED"/>
    <property type="match status" value="1"/>
</dbReference>
<dbReference type="PANTHER" id="PTHR33841:SF6">
    <property type="entry name" value="TYPE II METHYLTRANSFERASE M.HINDII"/>
    <property type="match status" value="1"/>
</dbReference>
<protein>
    <recommendedName>
        <fullName evidence="1">site-specific DNA-methyltransferase (adenine-specific)</fullName>
        <ecNumber evidence="1">2.1.1.72</ecNumber>
    </recommendedName>
</protein>
<evidence type="ECO:0000256" key="2">
    <source>
        <dbReference type="ARBA" id="ARBA00022603"/>
    </source>
</evidence>
<keyword evidence="4" id="KW-0949">S-adenosyl-L-methionine</keyword>
<comment type="caution">
    <text evidence="10">The sequence shown here is derived from an EMBL/GenBank/DDBJ whole genome shotgun (WGS) entry which is preliminary data.</text>
</comment>
<keyword evidence="2 10" id="KW-0489">Methyltransferase</keyword>
<dbReference type="EC" id="2.1.1.72" evidence="1"/>
<keyword evidence="3" id="KW-0808">Transferase</keyword>
<dbReference type="GO" id="GO:0032259">
    <property type="term" value="P:methylation"/>
    <property type="evidence" value="ECO:0007669"/>
    <property type="project" value="UniProtKB-KW"/>
</dbReference>
<evidence type="ECO:0000256" key="7">
    <source>
        <dbReference type="ARBA" id="ARBA00047942"/>
    </source>
</evidence>
<keyword evidence="5" id="KW-0680">Restriction system</keyword>
<evidence type="ECO:0000313" key="11">
    <source>
        <dbReference type="Proteomes" id="UP000622405"/>
    </source>
</evidence>
<dbReference type="InterPro" id="IPR050953">
    <property type="entry name" value="N4_N6_ade-DNA_methylase"/>
</dbReference>
<dbReference type="Gene3D" id="3.40.50.150">
    <property type="entry name" value="Vaccinia Virus protein VP39"/>
    <property type="match status" value="1"/>
</dbReference>
<dbReference type="CDD" id="cd02440">
    <property type="entry name" value="AdoMet_MTases"/>
    <property type="match status" value="1"/>
</dbReference>
<dbReference type="PRINTS" id="PR00507">
    <property type="entry name" value="N12N6MTFRASE"/>
</dbReference>
<evidence type="ECO:0000313" key="10">
    <source>
        <dbReference type="EMBL" id="MBC3898004.1"/>
    </source>
</evidence>
<feature type="domain" description="Type II methyltransferase M.TaqI-like" evidence="8">
    <location>
        <begin position="253"/>
        <end position="347"/>
    </location>
</feature>
<dbReference type="Pfam" id="PF12950">
    <property type="entry name" value="TaqI_C"/>
    <property type="match status" value="1"/>
</dbReference>
<dbReference type="InterPro" id="IPR025931">
    <property type="entry name" value="TaqI_C"/>
</dbReference>
<dbReference type="Pfam" id="PF07669">
    <property type="entry name" value="Eco57I"/>
    <property type="match status" value="1"/>
</dbReference>
<evidence type="ECO:0000256" key="3">
    <source>
        <dbReference type="ARBA" id="ARBA00022679"/>
    </source>
</evidence>
<comment type="catalytic activity">
    <reaction evidence="7">
        <text>a 2'-deoxyadenosine in DNA + S-adenosyl-L-methionine = an N(6)-methyl-2'-deoxyadenosine in DNA + S-adenosyl-L-homocysteine + H(+)</text>
        <dbReference type="Rhea" id="RHEA:15197"/>
        <dbReference type="Rhea" id="RHEA-COMP:12418"/>
        <dbReference type="Rhea" id="RHEA-COMP:12419"/>
        <dbReference type="ChEBI" id="CHEBI:15378"/>
        <dbReference type="ChEBI" id="CHEBI:57856"/>
        <dbReference type="ChEBI" id="CHEBI:59789"/>
        <dbReference type="ChEBI" id="CHEBI:90615"/>
        <dbReference type="ChEBI" id="CHEBI:90616"/>
        <dbReference type="EC" id="2.1.1.72"/>
    </reaction>
</comment>
<dbReference type="InterPro" id="IPR029063">
    <property type="entry name" value="SAM-dependent_MTases_sf"/>
</dbReference>
<accession>A0ABR6YS27</accession>
<dbReference type="SUPFAM" id="SSF53335">
    <property type="entry name" value="S-adenosyl-L-methionine-dependent methyltransferases"/>
    <property type="match status" value="1"/>
</dbReference>
<evidence type="ECO:0000256" key="5">
    <source>
        <dbReference type="ARBA" id="ARBA00022747"/>
    </source>
</evidence>
<dbReference type="Proteomes" id="UP000622405">
    <property type="component" value="Unassembled WGS sequence"/>
</dbReference>